<sequence length="131" mass="13433">MAEDRSTPTDTADPGIFDPAHLRYLTKAATRWIAVGAGIGAVSSVGLLLVTTPKGATDTSFALGALLLGFGVMAWSMAVGLGETINGVRRHLGGDSGWTERGAREAFFVLSWTGAGWVLTAALTSIALGVG</sequence>
<proteinExistence type="predicted"/>
<dbReference type="RefSeq" id="WP_007703989.1">
    <property type="nucleotide sequence ID" value="NZ_AOIQ01000021.1"/>
</dbReference>
<evidence type="ECO:0000256" key="1">
    <source>
        <dbReference type="SAM" id="Phobius"/>
    </source>
</evidence>
<accession>M0BCA6</accession>
<protein>
    <submittedName>
        <fullName evidence="2">Uncharacterized protein</fullName>
    </submittedName>
</protein>
<keyword evidence="1" id="KW-0472">Membrane</keyword>
<keyword evidence="3" id="KW-1185">Reference proteome</keyword>
<reference evidence="2 3" key="1">
    <citation type="journal article" date="2014" name="PLoS Genet.">
        <title>Phylogenetically driven sequencing of extremely halophilic archaea reveals strategies for static and dynamic osmo-response.</title>
        <authorList>
            <person name="Becker E.A."/>
            <person name="Seitzer P.M."/>
            <person name="Tritt A."/>
            <person name="Larsen D."/>
            <person name="Krusor M."/>
            <person name="Yao A.I."/>
            <person name="Wu D."/>
            <person name="Madern D."/>
            <person name="Eisen J.A."/>
            <person name="Darling A.E."/>
            <person name="Facciotti M.T."/>
        </authorList>
    </citation>
    <scope>NUCLEOTIDE SEQUENCE [LARGE SCALE GENOMIC DNA]</scope>
    <source>
        <strain evidence="2 3">JCM 14624</strain>
    </source>
</reference>
<gene>
    <name evidence="2" type="ORF">C479_14343</name>
</gene>
<name>M0BCA6_9EURY</name>
<feature type="transmembrane region" description="Helical" evidence="1">
    <location>
        <begin position="32"/>
        <end position="50"/>
    </location>
</feature>
<dbReference type="AlphaFoldDB" id="M0BCA6"/>
<dbReference type="InterPro" id="IPR055692">
    <property type="entry name" value="DUF7268"/>
</dbReference>
<feature type="transmembrane region" description="Helical" evidence="1">
    <location>
        <begin position="106"/>
        <end position="130"/>
    </location>
</feature>
<evidence type="ECO:0000313" key="3">
    <source>
        <dbReference type="Proteomes" id="UP000011560"/>
    </source>
</evidence>
<keyword evidence="1" id="KW-1133">Transmembrane helix</keyword>
<feature type="transmembrane region" description="Helical" evidence="1">
    <location>
        <begin position="62"/>
        <end position="85"/>
    </location>
</feature>
<keyword evidence="1" id="KW-0812">Transmembrane</keyword>
<dbReference type="Proteomes" id="UP000011560">
    <property type="component" value="Unassembled WGS sequence"/>
</dbReference>
<evidence type="ECO:0000313" key="2">
    <source>
        <dbReference type="EMBL" id="ELZ08526.1"/>
    </source>
</evidence>
<dbReference type="EMBL" id="AOIQ01000021">
    <property type="protein sequence ID" value="ELZ08526.1"/>
    <property type="molecule type" value="Genomic_DNA"/>
</dbReference>
<dbReference type="Pfam" id="PF23930">
    <property type="entry name" value="DUF7268"/>
    <property type="match status" value="1"/>
</dbReference>
<comment type="caution">
    <text evidence="2">The sequence shown here is derived from an EMBL/GenBank/DDBJ whole genome shotgun (WGS) entry which is preliminary data.</text>
</comment>
<dbReference type="STRING" id="1227490.C479_14343"/>
<organism evidence="2 3">
    <name type="scientific">Halovivax asiaticus JCM 14624</name>
    <dbReference type="NCBI Taxonomy" id="1227490"/>
    <lineage>
        <taxon>Archaea</taxon>
        <taxon>Methanobacteriati</taxon>
        <taxon>Methanobacteriota</taxon>
        <taxon>Stenosarchaea group</taxon>
        <taxon>Halobacteria</taxon>
        <taxon>Halobacteriales</taxon>
        <taxon>Natrialbaceae</taxon>
        <taxon>Halovivax</taxon>
    </lineage>
</organism>